<dbReference type="AlphaFoldDB" id="A0A8T3AE00"/>
<reference evidence="1" key="1">
    <citation type="journal article" date="2022" name="Front. Genet.">
        <title>Chromosome-Scale Assembly of the Dendrobium nobile Genome Provides Insights Into the Molecular Mechanism of the Biosynthesis of the Medicinal Active Ingredient of Dendrobium.</title>
        <authorList>
            <person name="Xu Q."/>
            <person name="Niu S.-C."/>
            <person name="Li K.-L."/>
            <person name="Zheng P.-J."/>
            <person name="Zhang X.-J."/>
            <person name="Jia Y."/>
            <person name="Liu Y."/>
            <person name="Niu Y.-X."/>
            <person name="Yu L.-H."/>
            <person name="Chen D.-F."/>
            <person name="Zhang G.-Q."/>
        </authorList>
    </citation>
    <scope>NUCLEOTIDE SEQUENCE</scope>
    <source>
        <tissue evidence="1">Leaf</tissue>
    </source>
</reference>
<gene>
    <name evidence="1" type="ORF">KFK09_024406</name>
</gene>
<organism evidence="1 2">
    <name type="scientific">Dendrobium nobile</name>
    <name type="common">Orchid</name>
    <dbReference type="NCBI Taxonomy" id="94219"/>
    <lineage>
        <taxon>Eukaryota</taxon>
        <taxon>Viridiplantae</taxon>
        <taxon>Streptophyta</taxon>
        <taxon>Embryophyta</taxon>
        <taxon>Tracheophyta</taxon>
        <taxon>Spermatophyta</taxon>
        <taxon>Magnoliopsida</taxon>
        <taxon>Liliopsida</taxon>
        <taxon>Asparagales</taxon>
        <taxon>Orchidaceae</taxon>
        <taxon>Epidendroideae</taxon>
        <taxon>Malaxideae</taxon>
        <taxon>Dendrobiinae</taxon>
        <taxon>Dendrobium</taxon>
    </lineage>
</organism>
<evidence type="ECO:0000313" key="2">
    <source>
        <dbReference type="Proteomes" id="UP000829196"/>
    </source>
</evidence>
<name>A0A8T3AE00_DENNO</name>
<proteinExistence type="predicted"/>
<dbReference type="EMBL" id="JAGYWB010000017">
    <property type="protein sequence ID" value="KAI0494274.1"/>
    <property type="molecule type" value="Genomic_DNA"/>
</dbReference>
<evidence type="ECO:0000313" key="1">
    <source>
        <dbReference type="EMBL" id="KAI0494274.1"/>
    </source>
</evidence>
<keyword evidence="2" id="KW-1185">Reference proteome</keyword>
<protein>
    <submittedName>
        <fullName evidence="1">Uncharacterized protein</fullName>
    </submittedName>
</protein>
<accession>A0A8T3AE00</accession>
<dbReference type="OrthoDB" id="10485141at2759"/>
<comment type="caution">
    <text evidence="1">The sequence shown here is derived from an EMBL/GenBank/DDBJ whole genome shotgun (WGS) entry which is preliminary data.</text>
</comment>
<dbReference type="Proteomes" id="UP000829196">
    <property type="component" value="Unassembled WGS sequence"/>
</dbReference>
<sequence length="117" mass="13642">MKAARQKMECPNRGRRYDFMVGFGWIETCDGWVGRIQYVDARSTQTEFVVNLSRSGSLEMRMRFVYSSMDLDGDKRIPDRTLEASAKRIVARFLGHDLRRGLNENGRSSCRRDLRDD</sequence>